<name>A0A0E9WBZ0_ANGAN</name>
<dbReference type="EMBL" id="GBXM01020720">
    <property type="protein sequence ID" value="JAH87857.1"/>
    <property type="molecule type" value="Transcribed_RNA"/>
</dbReference>
<dbReference type="AlphaFoldDB" id="A0A0E9WBZ0"/>
<reference evidence="1" key="1">
    <citation type="submission" date="2014-11" db="EMBL/GenBank/DDBJ databases">
        <authorList>
            <person name="Amaro Gonzalez C."/>
        </authorList>
    </citation>
    <scope>NUCLEOTIDE SEQUENCE</scope>
</reference>
<organism evidence="1">
    <name type="scientific">Anguilla anguilla</name>
    <name type="common">European freshwater eel</name>
    <name type="synonym">Muraena anguilla</name>
    <dbReference type="NCBI Taxonomy" id="7936"/>
    <lineage>
        <taxon>Eukaryota</taxon>
        <taxon>Metazoa</taxon>
        <taxon>Chordata</taxon>
        <taxon>Craniata</taxon>
        <taxon>Vertebrata</taxon>
        <taxon>Euteleostomi</taxon>
        <taxon>Actinopterygii</taxon>
        <taxon>Neopterygii</taxon>
        <taxon>Teleostei</taxon>
        <taxon>Anguilliformes</taxon>
        <taxon>Anguillidae</taxon>
        <taxon>Anguilla</taxon>
    </lineage>
</organism>
<evidence type="ECO:0000313" key="1">
    <source>
        <dbReference type="EMBL" id="JAH87857.1"/>
    </source>
</evidence>
<protein>
    <submittedName>
        <fullName evidence="1">Uncharacterized protein</fullName>
    </submittedName>
</protein>
<reference evidence="1" key="2">
    <citation type="journal article" date="2015" name="Fish Shellfish Immunol.">
        <title>Early steps in the European eel (Anguilla anguilla)-Vibrio vulnificus interaction in the gills: Role of the RtxA13 toxin.</title>
        <authorList>
            <person name="Callol A."/>
            <person name="Pajuelo D."/>
            <person name="Ebbesson L."/>
            <person name="Teles M."/>
            <person name="MacKenzie S."/>
            <person name="Amaro C."/>
        </authorList>
    </citation>
    <scope>NUCLEOTIDE SEQUENCE</scope>
</reference>
<sequence length="36" mass="4180">MIMVVMWRTKIPPRRTNMVTAEKCAWFSRGPSDIAV</sequence>
<proteinExistence type="predicted"/>
<accession>A0A0E9WBZ0</accession>